<comment type="caution">
    <text evidence="1">The sequence shown here is derived from an EMBL/GenBank/DDBJ whole genome shotgun (WGS) entry which is preliminary data.</text>
</comment>
<gene>
    <name evidence="1" type="ORF">GCM10011487_61380</name>
</gene>
<keyword evidence="2" id="KW-1185">Reference proteome</keyword>
<evidence type="ECO:0000313" key="1">
    <source>
        <dbReference type="EMBL" id="GFE84138.1"/>
    </source>
</evidence>
<dbReference type="EMBL" id="BLJN01000008">
    <property type="protein sequence ID" value="GFE84138.1"/>
    <property type="molecule type" value="Genomic_DNA"/>
</dbReference>
<proteinExistence type="predicted"/>
<dbReference type="InterPro" id="IPR045767">
    <property type="entry name" value="DUF6134"/>
</dbReference>
<reference evidence="2" key="1">
    <citation type="submission" date="2020-01" db="EMBL/GenBank/DDBJ databases">
        <title>'Steroidobacter agaridevorans' sp. nov., agar-degrading bacteria isolated from rhizosphere soils.</title>
        <authorList>
            <person name="Ikenaga M."/>
            <person name="Kataoka M."/>
            <person name="Murouchi A."/>
            <person name="Katsuragi S."/>
            <person name="Sakai M."/>
        </authorList>
    </citation>
    <scope>NUCLEOTIDE SEQUENCE [LARGE SCALE GENOMIC DNA]</scope>
    <source>
        <strain evidence="2">YU21-B</strain>
    </source>
</reference>
<dbReference type="Proteomes" id="UP000445000">
    <property type="component" value="Unassembled WGS sequence"/>
</dbReference>
<dbReference type="AlphaFoldDB" id="A0A829YN61"/>
<dbReference type="RefSeq" id="WP_161815748.1">
    <property type="nucleotide sequence ID" value="NZ_BLJN01000008.1"/>
</dbReference>
<protein>
    <recommendedName>
        <fullName evidence="3">DUF3108 domain-containing protein</fullName>
    </recommendedName>
</protein>
<sequence length="253" mass="28771">MHADLHTAARRACAGLGQPSGIQSSARAEDPFRLDLTASDMHWMGKILGRGLLAALLIAPWPALANHTWDFRVFLDEKEIGTHRFDLIDRNGERELISDARMKVKLLFVTAYTYDHRDVEHWQGDCLSKLSSTTDDNGEKHRVDVQRREGATIVQTLEGTQRLGECVLTFAYWNPAMLQQTQLLNSQDGEHVKVKITDAGADSIVVRGVKTPARRYELRSEKLSIDLWYSEQQEWLALESKAERGQKLIYKLK</sequence>
<name>A0A829YN61_9GAMM</name>
<dbReference type="Pfam" id="PF19630">
    <property type="entry name" value="DUF6134"/>
    <property type="match status" value="1"/>
</dbReference>
<evidence type="ECO:0008006" key="3">
    <source>
        <dbReference type="Google" id="ProtNLM"/>
    </source>
</evidence>
<organism evidence="1 2">
    <name type="scientific">Steroidobacter agaridevorans</name>
    <dbReference type="NCBI Taxonomy" id="2695856"/>
    <lineage>
        <taxon>Bacteria</taxon>
        <taxon>Pseudomonadati</taxon>
        <taxon>Pseudomonadota</taxon>
        <taxon>Gammaproteobacteria</taxon>
        <taxon>Steroidobacterales</taxon>
        <taxon>Steroidobacteraceae</taxon>
        <taxon>Steroidobacter</taxon>
    </lineage>
</organism>
<evidence type="ECO:0000313" key="2">
    <source>
        <dbReference type="Proteomes" id="UP000445000"/>
    </source>
</evidence>
<accession>A0A829YN61</accession>